<dbReference type="EMBL" id="JACJVR010000005">
    <property type="protein sequence ID" value="MBB6690263.1"/>
    <property type="molecule type" value="Genomic_DNA"/>
</dbReference>
<sequence>MRAGERIGQGNTADVFEWGAHEVLKLFHERHWALEEARNAERIGGLGLRTPAFGGVVEYEGRLGIVYERVDGPTMLRSIDPNEASVARNARLMASLQVEIQSVEHELEPNLIEELTRKIKAASCLTDVQKEALLRLAGTMPVGRSLCHYDFHPDNIVISPGGPVVIDWMNVLVGDPAADAARTAMMFQSTAVPPGAPAWLAEGSYRQSFYREYMAEYRILTGIGQDEIESWMLPTLGARIVEMRGGWQTEILNRVEDGLKRLAGALTNRVGLRQEDGN</sequence>
<dbReference type="InterPro" id="IPR002575">
    <property type="entry name" value="Aminoglycoside_PTrfase"/>
</dbReference>
<reference evidence="2 3" key="1">
    <citation type="submission" date="2020-08" db="EMBL/GenBank/DDBJ databases">
        <title>Cohnella phylogeny.</title>
        <authorList>
            <person name="Dunlap C."/>
        </authorList>
    </citation>
    <scope>NUCLEOTIDE SEQUENCE [LARGE SCALE GENOMIC DNA]</scope>
    <source>
        <strain evidence="2 3">DSM 25239</strain>
    </source>
</reference>
<evidence type="ECO:0000313" key="3">
    <source>
        <dbReference type="Proteomes" id="UP000553776"/>
    </source>
</evidence>
<protein>
    <submittedName>
        <fullName evidence="2">Aminoglycoside phosphotransferase family protein</fullName>
    </submittedName>
</protein>
<dbReference type="Pfam" id="PF01636">
    <property type="entry name" value="APH"/>
    <property type="match status" value="1"/>
</dbReference>
<comment type="caution">
    <text evidence="2">The sequence shown here is derived from an EMBL/GenBank/DDBJ whole genome shotgun (WGS) entry which is preliminary data.</text>
</comment>
<dbReference type="RefSeq" id="WP_185134283.1">
    <property type="nucleotide sequence ID" value="NZ_BORM01000005.1"/>
</dbReference>
<keyword evidence="3" id="KW-1185">Reference proteome</keyword>
<dbReference type="GO" id="GO:0016740">
    <property type="term" value="F:transferase activity"/>
    <property type="evidence" value="ECO:0007669"/>
    <property type="project" value="UniProtKB-KW"/>
</dbReference>
<name>A0A841TVQ4_9BACL</name>
<dbReference type="InterPro" id="IPR011009">
    <property type="entry name" value="Kinase-like_dom_sf"/>
</dbReference>
<dbReference type="Gene3D" id="3.90.1200.10">
    <property type="match status" value="1"/>
</dbReference>
<organism evidence="2 3">
    <name type="scientific">Cohnella xylanilytica</name>
    <dbReference type="NCBI Taxonomy" id="557555"/>
    <lineage>
        <taxon>Bacteria</taxon>
        <taxon>Bacillati</taxon>
        <taxon>Bacillota</taxon>
        <taxon>Bacilli</taxon>
        <taxon>Bacillales</taxon>
        <taxon>Paenibacillaceae</taxon>
        <taxon>Cohnella</taxon>
    </lineage>
</organism>
<dbReference type="Proteomes" id="UP000553776">
    <property type="component" value="Unassembled WGS sequence"/>
</dbReference>
<dbReference type="AlphaFoldDB" id="A0A841TVQ4"/>
<proteinExistence type="predicted"/>
<keyword evidence="2" id="KW-0808">Transferase</keyword>
<gene>
    <name evidence="2" type="ORF">H7B90_02505</name>
</gene>
<feature type="domain" description="Aminoglycoside phosphotransferase" evidence="1">
    <location>
        <begin position="6"/>
        <end position="213"/>
    </location>
</feature>
<evidence type="ECO:0000259" key="1">
    <source>
        <dbReference type="Pfam" id="PF01636"/>
    </source>
</evidence>
<dbReference type="SUPFAM" id="SSF56112">
    <property type="entry name" value="Protein kinase-like (PK-like)"/>
    <property type="match status" value="1"/>
</dbReference>
<accession>A0A841TVQ4</accession>
<evidence type="ECO:0000313" key="2">
    <source>
        <dbReference type="EMBL" id="MBB6690263.1"/>
    </source>
</evidence>